<dbReference type="PANTHER" id="PTHR46191">
    <property type="match status" value="1"/>
</dbReference>
<proteinExistence type="predicted"/>
<reference evidence="1 2" key="1">
    <citation type="journal article" date="2013" name="Int. J. Syst. Evol. Microbiol.">
        <title>Ilumatobacter nonamiense sp. nov. and Ilumatobacter coccineum sp. nov., isolated from seashore sand.</title>
        <authorList>
            <person name="Matsumoto A."/>
            <person name="Kasai H."/>
            <person name="Matsuo Y."/>
            <person name="Shizuri Y."/>
            <person name="Ichikawa N."/>
            <person name="Fujita N."/>
            <person name="Omura S."/>
            <person name="Takahashi Y."/>
        </authorList>
    </citation>
    <scope>NUCLEOTIDE SEQUENCE [LARGE SCALE GENOMIC DNA]</scope>
    <source>
        <strain evidence="2">NBRC 103263 / KCTC 29153 / YM16-304</strain>
    </source>
</reference>
<evidence type="ECO:0000313" key="1">
    <source>
        <dbReference type="EMBL" id="BAN01725.1"/>
    </source>
</evidence>
<accession>A0A6C7E994</accession>
<dbReference type="SUPFAM" id="SSF56784">
    <property type="entry name" value="HAD-like"/>
    <property type="match status" value="1"/>
</dbReference>
<dbReference type="Gene3D" id="3.40.50.1000">
    <property type="entry name" value="HAD superfamily/HAD-like"/>
    <property type="match status" value="1"/>
</dbReference>
<dbReference type="AlphaFoldDB" id="A0A6C7E994"/>
<dbReference type="Proteomes" id="UP000011863">
    <property type="component" value="Chromosome"/>
</dbReference>
<dbReference type="InterPro" id="IPR036412">
    <property type="entry name" value="HAD-like_sf"/>
</dbReference>
<protein>
    <recommendedName>
        <fullName evidence="3">Hydrolase</fullName>
    </recommendedName>
</protein>
<evidence type="ECO:0008006" key="3">
    <source>
        <dbReference type="Google" id="ProtNLM"/>
    </source>
</evidence>
<keyword evidence="2" id="KW-1185">Reference proteome</keyword>
<dbReference type="SFLD" id="SFLDS00003">
    <property type="entry name" value="Haloacid_Dehalogenase"/>
    <property type="match status" value="1"/>
</dbReference>
<dbReference type="Pfam" id="PF00702">
    <property type="entry name" value="Hydrolase"/>
    <property type="match status" value="1"/>
</dbReference>
<dbReference type="PANTHER" id="PTHR46191:SF2">
    <property type="entry name" value="HALOACID DEHALOGENASE-LIKE HYDROLASE DOMAIN-CONTAINING PROTEIN 3"/>
    <property type="match status" value="1"/>
</dbReference>
<gene>
    <name evidence="1" type="ORF">YM304_14110</name>
</gene>
<dbReference type="InterPro" id="IPR023214">
    <property type="entry name" value="HAD_sf"/>
</dbReference>
<dbReference type="RefSeq" id="WP_015440972.1">
    <property type="nucleotide sequence ID" value="NC_020520.1"/>
</dbReference>
<sequence>MTAARFDAVLFDAGGVLVLPDPLVLGPLLAYYGGSADVADHVRAHYAGMKAKSDAGSGETSWEVYNRAYVHTVGVDTADVDEAVEVLDRTRYHATWRYVIDESRTALGRLAAAGVPMGVVSNASGQIEAMLARSICQVGPGAHVEMRVIVDSHVVGVAKPDQRIFDFALPSFAEFERSRIAYVGDSVTMDIAASSAAGLHPILIDPYDDHVGAEFERIRSVGELADELCG</sequence>
<dbReference type="SFLD" id="SFLDG01129">
    <property type="entry name" value="C1.5:_HAD__Beta-PGM__Phosphata"/>
    <property type="match status" value="1"/>
</dbReference>
<name>A0A6C7E994_ILUCY</name>
<evidence type="ECO:0000313" key="2">
    <source>
        <dbReference type="Proteomes" id="UP000011863"/>
    </source>
</evidence>
<dbReference type="InterPro" id="IPR051828">
    <property type="entry name" value="HAD-like_hydrolase_domain"/>
</dbReference>
<organism evidence="1 2">
    <name type="scientific">Ilumatobacter coccineus (strain NBRC 103263 / KCTC 29153 / YM16-304)</name>
    <dbReference type="NCBI Taxonomy" id="1313172"/>
    <lineage>
        <taxon>Bacteria</taxon>
        <taxon>Bacillati</taxon>
        <taxon>Actinomycetota</taxon>
        <taxon>Acidimicrobiia</taxon>
        <taxon>Acidimicrobiales</taxon>
        <taxon>Ilumatobacteraceae</taxon>
        <taxon>Ilumatobacter</taxon>
    </lineage>
</organism>
<dbReference type="KEGG" id="aym:YM304_14110"/>
<dbReference type="OrthoDB" id="3680851at2"/>
<dbReference type="EMBL" id="AP012057">
    <property type="protein sequence ID" value="BAN01725.1"/>
    <property type="molecule type" value="Genomic_DNA"/>
</dbReference>